<dbReference type="Proteomes" id="UP000283530">
    <property type="component" value="Unassembled WGS sequence"/>
</dbReference>
<reference evidence="12 13" key="1">
    <citation type="journal article" date="2019" name="Nat. Plants">
        <title>Stout camphor tree genome fills gaps in understanding of flowering plant genome evolution.</title>
        <authorList>
            <person name="Chaw S.M."/>
            <person name="Liu Y.C."/>
            <person name="Wu Y.W."/>
            <person name="Wang H.Y."/>
            <person name="Lin C.I."/>
            <person name="Wu C.S."/>
            <person name="Ke H.M."/>
            <person name="Chang L.Y."/>
            <person name="Hsu C.Y."/>
            <person name="Yang H.T."/>
            <person name="Sudianto E."/>
            <person name="Hsu M.H."/>
            <person name="Wu K.P."/>
            <person name="Wang L.N."/>
            <person name="Leebens-Mack J.H."/>
            <person name="Tsai I.J."/>
        </authorList>
    </citation>
    <scope>NUCLEOTIDE SEQUENCE [LARGE SCALE GENOMIC DNA]</scope>
    <source>
        <strain evidence="13">cv. Chaw 1501</strain>
        <tissue evidence="12">Young leaves</tissue>
    </source>
</reference>
<protein>
    <submittedName>
        <fullName evidence="12">Non-specific lipid-transfer protein-like protein</fullName>
    </submittedName>
</protein>
<dbReference type="InterPro" id="IPR000528">
    <property type="entry name" value="Plant_nsLTP"/>
</dbReference>
<keyword evidence="5" id="KW-1015">Disulfide bond</keyword>
<keyword evidence="7" id="KW-0449">Lipoprotein</keyword>
<dbReference type="Pfam" id="PF14368">
    <property type="entry name" value="LTP_2"/>
    <property type="match status" value="1"/>
</dbReference>
<comment type="subcellular location">
    <subcellularLocation>
        <location evidence="1">Cell membrane</location>
        <topology evidence="1">Lipid-anchor</topology>
        <topology evidence="1">GPI-anchor</topology>
    </subcellularLocation>
</comment>
<dbReference type="PRINTS" id="PR00382">
    <property type="entry name" value="LIPIDTRNSFER"/>
</dbReference>
<evidence type="ECO:0000256" key="9">
    <source>
        <dbReference type="SAM" id="Phobius"/>
    </source>
</evidence>
<dbReference type="Gene3D" id="1.10.110.10">
    <property type="entry name" value="Plant lipid-transfer and hydrophobic proteins"/>
    <property type="match status" value="1"/>
</dbReference>
<keyword evidence="6" id="KW-0325">Glycoprotein</keyword>
<dbReference type="InterPro" id="IPR016140">
    <property type="entry name" value="Bifunc_inhib/LTP/seed_store"/>
</dbReference>
<evidence type="ECO:0000256" key="6">
    <source>
        <dbReference type="ARBA" id="ARBA00023180"/>
    </source>
</evidence>
<evidence type="ECO:0000256" key="7">
    <source>
        <dbReference type="ARBA" id="ARBA00023288"/>
    </source>
</evidence>
<dbReference type="CDD" id="cd00010">
    <property type="entry name" value="AAI_LTSS"/>
    <property type="match status" value="1"/>
</dbReference>
<evidence type="ECO:0000259" key="11">
    <source>
        <dbReference type="SMART" id="SM00499"/>
    </source>
</evidence>
<keyword evidence="9" id="KW-0812">Transmembrane</keyword>
<feature type="region of interest" description="Disordered" evidence="8">
    <location>
        <begin position="101"/>
        <end position="151"/>
    </location>
</feature>
<dbReference type="EMBL" id="QPKB01000007">
    <property type="protein sequence ID" value="RWR88956.1"/>
    <property type="molecule type" value="Genomic_DNA"/>
</dbReference>
<accession>A0A443PDV0</accession>
<name>A0A443PDV0_9MAGN</name>
<gene>
    <name evidence="12" type="ORF">CKAN_01799900</name>
</gene>
<comment type="similarity">
    <text evidence="2">Belongs to the plant LTP family.</text>
</comment>
<evidence type="ECO:0000256" key="2">
    <source>
        <dbReference type="ARBA" id="ARBA00009748"/>
    </source>
</evidence>
<feature type="transmembrane region" description="Helical" evidence="9">
    <location>
        <begin position="165"/>
        <end position="187"/>
    </location>
</feature>
<evidence type="ECO:0000256" key="3">
    <source>
        <dbReference type="ARBA" id="ARBA00022622"/>
    </source>
</evidence>
<dbReference type="GO" id="GO:0006869">
    <property type="term" value="P:lipid transport"/>
    <property type="evidence" value="ECO:0007669"/>
    <property type="project" value="InterPro"/>
</dbReference>
<feature type="domain" description="Bifunctional inhibitor/plant lipid transfer protein/seed storage helical" evidence="11">
    <location>
        <begin position="28"/>
        <end position="104"/>
    </location>
</feature>
<dbReference type="AlphaFoldDB" id="A0A443PDV0"/>
<keyword evidence="3" id="KW-0336">GPI-anchor</keyword>
<dbReference type="FunFam" id="1.10.110.10:FF:000001">
    <property type="entry name" value="Bifunctional inhibitor/lipid-transfer protein/seed storage 2S albumin superfamily protein"/>
    <property type="match status" value="1"/>
</dbReference>
<organism evidence="12 13">
    <name type="scientific">Cinnamomum micranthum f. kanehirae</name>
    <dbReference type="NCBI Taxonomy" id="337451"/>
    <lineage>
        <taxon>Eukaryota</taxon>
        <taxon>Viridiplantae</taxon>
        <taxon>Streptophyta</taxon>
        <taxon>Embryophyta</taxon>
        <taxon>Tracheophyta</taxon>
        <taxon>Spermatophyta</taxon>
        <taxon>Magnoliopsida</taxon>
        <taxon>Magnoliidae</taxon>
        <taxon>Laurales</taxon>
        <taxon>Lauraceae</taxon>
        <taxon>Cinnamomum</taxon>
    </lineage>
</organism>
<keyword evidence="4 10" id="KW-0732">Signal</keyword>
<keyword evidence="13" id="KW-1185">Reference proteome</keyword>
<dbReference type="SMART" id="SM00499">
    <property type="entry name" value="AAI"/>
    <property type="match status" value="1"/>
</dbReference>
<feature type="chain" id="PRO_5019279507" evidence="10">
    <location>
        <begin position="25"/>
        <end position="188"/>
    </location>
</feature>
<evidence type="ECO:0000256" key="8">
    <source>
        <dbReference type="SAM" id="MobiDB-lite"/>
    </source>
</evidence>
<evidence type="ECO:0000256" key="4">
    <source>
        <dbReference type="ARBA" id="ARBA00022729"/>
    </source>
</evidence>
<comment type="caution">
    <text evidence="12">The sequence shown here is derived from an EMBL/GenBank/DDBJ whole genome shotgun (WGS) entry which is preliminary data.</text>
</comment>
<keyword evidence="9" id="KW-0472">Membrane</keyword>
<dbReference type="OrthoDB" id="911994at2759"/>
<dbReference type="SUPFAM" id="SSF47699">
    <property type="entry name" value="Bifunctional inhibitor/lipid-transfer protein/seed storage 2S albumin"/>
    <property type="match status" value="1"/>
</dbReference>
<feature type="compositionally biased region" description="Low complexity" evidence="8">
    <location>
        <begin position="114"/>
        <end position="146"/>
    </location>
</feature>
<dbReference type="GO" id="GO:0008289">
    <property type="term" value="F:lipid binding"/>
    <property type="evidence" value="ECO:0007669"/>
    <property type="project" value="InterPro"/>
</dbReference>
<dbReference type="GO" id="GO:0098552">
    <property type="term" value="C:side of membrane"/>
    <property type="evidence" value="ECO:0007669"/>
    <property type="project" value="UniProtKB-KW"/>
</dbReference>
<evidence type="ECO:0000256" key="5">
    <source>
        <dbReference type="ARBA" id="ARBA00023157"/>
    </source>
</evidence>
<dbReference type="PANTHER" id="PTHR33044">
    <property type="entry name" value="BIFUNCTIONAL INHIBITOR/LIPID-TRANSFER PROTEIN/SEED STORAGE 2S ALBUMIN SUPERFAMILY PROTEIN-RELATED"/>
    <property type="match status" value="1"/>
</dbReference>
<evidence type="ECO:0000313" key="12">
    <source>
        <dbReference type="EMBL" id="RWR88956.1"/>
    </source>
</evidence>
<dbReference type="InterPro" id="IPR043325">
    <property type="entry name" value="LTSS"/>
</dbReference>
<evidence type="ECO:0000256" key="10">
    <source>
        <dbReference type="SAM" id="SignalP"/>
    </source>
</evidence>
<sequence length="188" mass="18613">MALRGVDMGLAIAIGTMLWVGASAQTGCMSAIISLSPCLNYVTGSSSTPSSSCCTQLASVVSYQAQCLCTVLNGGSSLGITINQTRALALPSACNVQTPPASQCNAPGGPSADSPAEAPTSSTEPSTASTSGAAPTKSSTPSMSSTFGNGSKVGVQTSDAASSRALPPLLLFLTFMASFAPALTIFCT</sequence>
<evidence type="ECO:0000313" key="13">
    <source>
        <dbReference type="Proteomes" id="UP000283530"/>
    </source>
</evidence>
<dbReference type="InterPro" id="IPR036312">
    <property type="entry name" value="Bifun_inhib/LTP/seed_sf"/>
</dbReference>
<evidence type="ECO:0000256" key="1">
    <source>
        <dbReference type="ARBA" id="ARBA00004609"/>
    </source>
</evidence>
<keyword evidence="9" id="KW-1133">Transmembrane helix</keyword>
<dbReference type="GO" id="GO:0005886">
    <property type="term" value="C:plasma membrane"/>
    <property type="evidence" value="ECO:0007669"/>
    <property type="project" value="UniProtKB-SubCell"/>
</dbReference>
<proteinExistence type="inferred from homology"/>
<feature type="signal peptide" evidence="10">
    <location>
        <begin position="1"/>
        <end position="24"/>
    </location>
</feature>